<keyword evidence="2" id="KW-1185">Reference proteome</keyword>
<reference evidence="1" key="1">
    <citation type="submission" date="2021-10" db="EMBL/GenBank/DDBJ databases">
        <authorList>
            <person name="Criscuolo A."/>
        </authorList>
    </citation>
    <scope>NUCLEOTIDE SEQUENCE</scope>
    <source>
        <strain evidence="1">CIP111885</strain>
    </source>
</reference>
<dbReference type="AlphaFoldDB" id="A0A9C7G7Q8"/>
<evidence type="ECO:0000313" key="1">
    <source>
        <dbReference type="EMBL" id="CAG9607055.1"/>
    </source>
</evidence>
<dbReference type="Proteomes" id="UP000789845">
    <property type="component" value="Unassembled WGS sequence"/>
</dbReference>
<dbReference type="Pfam" id="PF11213">
    <property type="entry name" value="DUF3006"/>
    <property type="match status" value="1"/>
</dbReference>
<proteinExistence type="predicted"/>
<dbReference type="Gene3D" id="6.20.120.50">
    <property type="match status" value="1"/>
</dbReference>
<dbReference type="InterPro" id="IPR021377">
    <property type="entry name" value="DUF3006"/>
</dbReference>
<name>A0A9C7G7Q8_9BACI</name>
<organism evidence="1 2">
    <name type="scientific">Pseudoneobacillus rhizosphaerae</name>
    <dbReference type="NCBI Taxonomy" id="2880968"/>
    <lineage>
        <taxon>Bacteria</taxon>
        <taxon>Bacillati</taxon>
        <taxon>Bacillota</taxon>
        <taxon>Bacilli</taxon>
        <taxon>Bacillales</taxon>
        <taxon>Bacillaceae</taxon>
        <taxon>Pseudoneobacillus</taxon>
    </lineage>
</organism>
<sequence length="89" mass="10108">MPNNFQSGKYTVDRFEGKLAVLLLRDNESIEILAPRKILPDGIEEGSILQIDIIDGSIQSVVYLKKETAVVRKRNVELLQELVKKNRSL</sequence>
<accession>A0A9C7G7Q8</accession>
<comment type="caution">
    <text evidence="1">The sequence shown here is derived from an EMBL/GenBank/DDBJ whole genome shotgun (WGS) entry which is preliminary data.</text>
</comment>
<dbReference type="RefSeq" id="WP_230495340.1">
    <property type="nucleotide sequence ID" value="NZ_CAKJTG010000004.1"/>
</dbReference>
<gene>
    <name evidence="1" type="ORF">NEOCIP111885_00745</name>
</gene>
<protein>
    <recommendedName>
        <fullName evidence="3">DUF3006 domain-containing protein</fullName>
    </recommendedName>
</protein>
<evidence type="ECO:0000313" key="2">
    <source>
        <dbReference type="Proteomes" id="UP000789845"/>
    </source>
</evidence>
<dbReference type="EMBL" id="CAKJTG010000004">
    <property type="protein sequence ID" value="CAG9607055.1"/>
    <property type="molecule type" value="Genomic_DNA"/>
</dbReference>
<evidence type="ECO:0008006" key="3">
    <source>
        <dbReference type="Google" id="ProtNLM"/>
    </source>
</evidence>